<dbReference type="GO" id="GO:0005615">
    <property type="term" value="C:extracellular space"/>
    <property type="evidence" value="ECO:0007669"/>
    <property type="project" value="TreeGrafter"/>
</dbReference>
<comment type="caution">
    <text evidence="2">The sequence shown here is derived from an EMBL/GenBank/DDBJ whole genome shotgun (WGS) entry which is preliminary data.</text>
</comment>
<gene>
    <name evidence="2" type="ORF">Zmor_016994</name>
</gene>
<dbReference type="Pfam" id="PF06585">
    <property type="entry name" value="JHBP"/>
    <property type="match status" value="2"/>
</dbReference>
<feature type="chain" id="PRO_5041264149" evidence="1">
    <location>
        <begin position="17"/>
        <end position="259"/>
    </location>
</feature>
<organism evidence="2 3">
    <name type="scientific">Zophobas morio</name>
    <dbReference type="NCBI Taxonomy" id="2755281"/>
    <lineage>
        <taxon>Eukaryota</taxon>
        <taxon>Metazoa</taxon>
        <taxon>Ecdysozoa</taxon>
        <taxon>Arthropoda</taxon>
        <taxon>Hexapoda</taxon>
        <taxon>Insecta</taxon>
        <taxon>Pterygota</taxon>
        <taxon>Neoptera</taxon>
        <taxon>Endopterygota</taxon>
        <taxon>Coleoptera</taxon>
        <taxon>Polyphaga</taxon>
        <taxon>Cucujiformia</taxon>
        <taxon>Tenebrionidae</taxon>
        <taxon>Zophobas</taxon>
    </lineage>
</organism>
<name>A0AA38MC66_9CUCU</name>
<dbReference type="Proteomes" id="UP001168821">
    <property type="component" value="Unassembled WGS sequence"/>
</dbReference>
<dbReference type="EMBL" id="JALNTZ010000005">
    <property type="protein sequence ID" value="KAJ3650919.1"/>
    <property type="molecule type" value="Genomic_DNA"/>
</dbReference>
<dbReference type="InterPro" id="IPR010562">
    <property type="entry name" value="Haemolymph_juvenile_hormone-bd"/>
</dbReference>
<accession>A0AA38MC66</accession>
<evidence type="ECO:0000256" key="1">
    <source>
        <dbReference type="SAM" id="SignalP"/>
    </source>
</evidence>
<reference evidence="2" key="1">
    <citation type="journal article" date="2023" name="G3 (Bethesda)">
        <title>Whole genome assemblies of Zophobas morio and Tenebrio molitor.</title>
        <authorList>
            <person name="Kaur S."/>
            <person name="Stinson S.A."/>
            <person name="diCenzo G.C."/>
        </authorList>
    </citation>
    <scope>NUCLEOTIDE SEQUENCE</scope>
    <source>
        <strain evidence="2">QUZm001</strain>
    </source>
</reference>
<keyword evidence="1" id="KW-0732">Signal</keyword>
<evidence type="ECO:0000313" key="3">
    <source>
        <dbReference type="Proteomes" id="UP001168821"/>
    </source>
</evidence>
<sequence>MKTFTALLTLTALASSVKLPQNFQKCARNRPDFKNCVFKAAQNGIPQLNKPYDELTLPNLEPLHLEEITIGGLDGPVTLQQKFKNCDLYGLSTLQVDQFEFDFDKNEIKISGMVPEIRILGQYEVKGRVLLLPVDGRGDATIILSEFLLPELCILGMSDGFLEELKIEDVLSFEQKEKKNETYLSFRSSRVGLEPGLVIFDFRSAVSKNLSDRFNPVLNENWKLVFEDVQRDYEELIDKIVLSLANSFFSKVSVEEAFD</sequence>
<feature type="signal peptide" evidence="1">
    <location>
        <begin position="1"/>
        <end position="16"/>
    </location>
</feature>
<dbReference type="PANTHER" id="PTHR11008:SF32">
    <property type="entry name" value="CIRCADIAN CLOCK-CONTROLLED PROTEIN DAYWAKE-RELATED"/>
    <property type="match status" value="1"/>
</dbReference>
<proteinExistence type="predicted"/>
<dbReference type="AlphaFoldDB" id="A0AA38MC66"/>
<keyword evidence="3" id="KW-1185">Reference proteome</keyword>
<dbReference type="PANTHER" id="PTHR11008">
    <property type="entry name" value="PROTEIN TAKEOUT-LIKE PROTEIN"/>
    <property type="match status" value="1"/>
</dbReference>
<protein>
    <submittedName>
        <fullName evidence="2">Uncharacterized protein</fullName>
    </submittedName>
</protein>
<dbReference type="SMART" id="SM00700">
    <property type="entry name" value="JHBP"/>
    <property type="match status" value="1"/>
</dbReference>
<dbReference type="Gene3D" id="3.15.10.30">
    <property type="entry name" value="Haemolymph juvenile hormone binding protein"/>
    <property type="match status" value="1"/>
</dbReference>
<evidence type="ECO:0000313" key="2">
    <source>
        <dbReference type="EMBL" id="KAJ3650919.1"/>
    </source>
</evidence>
<dbReference type="InterPro" id="IPR038606">
    <property type="entry name" value="To_sf"/>
</dbReference>